<gene>
    <name evidence="4" type="ORF">EL17_17220</name>
</gene>
<dbReference type="RefSeq" id="WP_035077046.1">
    <property type="nucleotide sequence ID" value="NZ_JMIH01000024.1"/>
</dbReference>
<evidence type="ECO:0008006" key="6">
    <source>
        <dbReference type="Google" id="ProtNLM"/>
    </source>
</evidence>
<dbReference type="PANTHER" id="PTHR42915:SF1">
    <property type="entry name" value="PEPTIDOGLYCAN BETA-N-ACETYLMURAMIDASE NAMZ"/>
    <property type="match status" value="1"/>
</dbReference>
<feature type="chain" id="PRO_5001695509" description="DUF1343 domain-containing protein" evidence="1">
    <location>
        <begin position="19"/>
        <end position="397"/>
    </location>
</feature>
<dbReference type="STRING" id="1048983.EL17_17220"/>
<dbReference type="Proteomes" id="UP000027821">
    <property type="component" value="Unassembled WGS sequence"/>
</dbReference>
<dbReference type="InterPro" id="IPR048503">
    <property type="entry name" value="NamZ_C"/>
</dbReference>
<reference evidence="4 5" key="1">
    <citation type="submission" date="2014-04" db="EMBL/GenBank/DDBJ databases">
        <title>Characterization and application of a salt tolerant electro-active bacterium.</title>
        <authorList>
            <person name="Yang L."/>
            <person name="Wei S."/>
            <person name="Tay Q.X.M."/>
        </authorList>
    </citation>
    <scope>NUCLEOTIDE SEQUENCE [LARGE SCALE GENOMIC DNA]</scope>
    <source>
        <strain evidence="4 5">LY1</strain>
    </source>
</reference>
<dbReference type="InterPro" id="IPR048502">
    <property type="entry name" value="NamZ_N"/>
</dbReference>
<dbReference type="Gene3D" id="3.90.1150.140">
    <property type="match status" value="1"/>
</dbReference>
<dbReference type="EMBL" id="JMIH01000024">
    <property type="protein sequence ID" value="KEO72478.1"/>
    <property type="molecule type" value="Genomic_DNA"/>
</dbReference>
<evidence type="ECO:0000259" key="2">
    <source>
        <dbReference type="Pfam" id="PF07075"/>
    </source>
</evidence>
<feature type="domain" description="Peptidoglycan beta-N-acetylmuramidase NamZ C-terminal" evidence="3">
    <location>
        <begin position="261"/>
        <end position="397"/>
    </location>
</feature>
<dbReference type="PANTHER" id="PTHR42915">
    <property type="entry name" value="HYPOTHETICAL 460 KDA PROTEIN IN FEUA-SIGW INTERGENIC REGION [PRECURSOR]"/>
    <property type="match status" value="1"/>
</dbReference>
<dbReference type="PIRSF" id="PIRSF016719">
    <property type="entry name" value="UCP016719"/>
    <property type="match status" value="1"/>
</dbReference>
<comment type="caution">
    <text evidence="4">The sequence shown here is derived from an EMBL/GenBank/DDBJ whole genome shotgun (WGS) entry which is preliminary data.</text>
</comment>
<evidence type="ECO:0000256" key="1">
    <source>
        <dbReference type="SAM" id="SignalP"/>
    </source>
</evidence>
<proteinExistence type="predicted"/>
<protein>
    <recommendedName>
        <fullName evidence="6">DUF1343 domain-containing protein</fullName>
    </recommendedName>
</protein>
<evidence type="ECO:0000259" key="3">
    <source>
        <dbReference type="Pfam" id="PF20732"/>
    </source>
</evidence>
<dbReference type="AlphaFoldDB" id="A0A074KXZ9"/>
<name>A0A074KXZ9_9BACT</name>
<sequence>MKHLKLIFILTFFLHSLAFCKAPDANALKSTSEPIAKTGADRSEAYLHLVEGKNIGLVVNQTSILSQKNNLHLVDFLLQSQQKVKKVYVPEHGFRGDADAGEVVNNEIDKKTGLPVISLYGNNKKPSKEALSGIDIMIYDLQDVGVRFYTYISTLHYVMEACAENNIPLIILDRPNPNGDYIDGPVLEKGFTSFVGMHPIPVVHGLTVGELAGMINGEGWLKNQVKADITVIKTENWNPKMAYSLPIKPSPNLPNDVSIRLYPSLCFFEGTDVSVGRGTLFPFQVYGYPDQGFGNFSFTPKSIEGMSKNPPHQNKTCYGRDLREISLDHRFSLSYLLDAFQKSGKSDKFFNNFFDKLAGTDKLRKDILAGKSEEEIRQSWQNDLTVYKTMREQYLIY</sequence>
<dbReference type="OrthoDB" id="9801061at2"/>
<dbReference type="GO" id="GO:0033922">
    <property type="term" value="F:peptidoglycan beta-N-acetylmuramidase activity"/>
    <property type="evidence" value="ECO:0007669"/>
    <property type="project" value="InterPro"/>
</dbReference>
<dbReference type="Gene3D" id="3.40.50.12170">
    <property type="entry name" value="Uncharacterised protein PF07075, DUF1343"/>
    <property type="match status" value="1"/>
</dbReference>
<keyword evidence="1" id="KW-0732">Signal</keyword>
<feature type="signal peptide" evidence="1">
    <location>
        <begin position="1"/>
        <end position="18"/>
    </location>
</feature>
<accession>A0A074KXZ9</accession>
<dbReference type="Pfam" id="PF07075">
    <property type="entry name" value="NamZ_N"/>
    <property type="match status" value="1"/>
</dbReference>
<dbReference type="InterPro" id="IPR008302">
    <property type="entry name" value="NamZ"/>
</dbReference>
<feature type="domain" description="Peptidoglycan beta-N-acetylmuramidase NamZ N-terminal" evidence="2">
    <location>
        <begin position="55"/>
        <end position="255"/>
    </location>
</feature>
<dbReference type="eggNOG" id="COG3876">
    <property type="taxonomic scope" value="Bacteria"/>
</dbReference>
<keyword evidence="5" id="KW-1185">Reference proteome</keyword>
<organism evidence="4 5">
    <name type="scientific">Anditalea andensis</name>
    <dbReference type="NCBI Taxonomy" id="1048983"/>
    <lineage>
        <taxon>Bacteria</taxon>
        <taxon>Pseudomonadati</taxon>
        <taxon>Bacteroidota</taxon>
        <taxon>Cytophagia</taxon>
        <taxon>Cytophagales</taxon>
        <taxon>Cytophagaceae</taxon>
        <taxon>Anditalea</taxon>
    </lineage>
</organism>
<evidence type="ECO:0000313" key="4">
    <source>
        <dbReference type="EMBL" id="KEO72478.1"/>
    </source>
</evidence>
<dbReference type="Pfam" id="PF20732">
    <property type="entry name" value="NamZ_C"/>
    <property type="match status" value="1"/>
</dbReference>
<evidence type="ECO:0000313" key="5">
    <source>
        <dbReference type="Proteomes" id="UP000027821"/>
    </source>
</evidence>